<sequence length="327" mass="37719">MEVINGIAMYGQNGTKELPASFYQNTDFVNTWFLMGSPLPVISILASYLLFVLKIGPALMKNREPLKLQNVIQFYNAVQVGVSCFLLYVCVSMMSENGLLPKTCVMETEYNRRTLTAAMYYYLIAKLSELLDTIFFVLRKKYNQVSFLHVYHHTLMVVVTWTALKYEPTYALLFLGMANSFVHVIMYTYYGLSSIPSLTKYLWWKKYITSMQLIQFVLILTHFAVACMTSDCKPSYIMMVAMAVNVTLFLYLFGTFYVKTYNKKANVKAENNKINNDLCEVDKKLYQNGKQQINGKIDNDNYTTASITVNDTYRIRFNLKSNKLAKN</sequence>
<proteinExistence type="predicted"/>
<evidence type="ECO:0000313" key="1">
    <source>
        <dbReference type="EMBL" id="KAJ8732293.1"/>
    </source>
</evidence>
<dbReference type="Proteomes" id="UP001231649">
    <property type="component" value="Chromosome 6"/>
</dbReference>
<keyword evidence="2" id="KW-1185">Reference proteome</keyword>
<accession>A0ACC2R698</accession>
<reference evidence="1" key="1">
    <citation type="submission" date="2023-03" db="EMBL/GenBank/DDBJ databases">
        <title>Chromosome-level genomes of two armyworms, Mythimna separata and Mythimna loreyi, provide insights into the biosynthesis and reception of sex pheromones.</title>
        <authorList>
            <person name="Zhao H."/>
        </authorList>
    </citation>
    <scope>NUCLEOTIDE SEQUENCE</scope>
    <source>
        <strain evidence="1">BeijingLab</strain>
    </source>
</reference>
<dbReference type="EMBL" id="CM056782">
    <property type="protein sequence ID" value="KAJ8732293.1"/>
    <property type="molecule type" value="Genomic_DNA"/>
</dbReference>
<organism evidence="1 2">
    <name type="scientific">Mythimna loreyi</name>
    <dbReference type="NCBI Taxonomy" id="667449"/>
    <lineage>
        <taxon>Eukaryota</taxon>
        <taxon>Metazoa</taxon>
        <taxon>Ecdysozoa</taxon>
        <taxon>Arthropoda</taxon>
        <taxon>Hexapoda</taxon>
        <taxon>Insecta</taxon>
        <taxon>Pterygota</taxon>
        <taxon>Neoptera</taxon>
        <taxon>Endopterygota</taxon>
        <taxon>Lepidoptera</taxon>
        <taxon>Glossata</taxon>
        <taxon>Ditrysia</taxon>
        <taxon>Noctuoidea</taxon>
        <taxon>Noctuidae</taxon>
        <taxon>Noctuinae</taxon>
        <taxon>Hadenini</taxon>
        <taxon>Mythimna</taxon>
    </lineage>
</organism>
<gene>
    <name evidence="1" type="ORF">PYW08_015023</name>
</gene>
<name>A0ACC2R698_9NEOP</name>
<protein>
    <submittedName>
        <fullName evidence="1">Uncharacterized protein</fullName>
    </submittedName>
</protein>
<comment type="caution">
    <text evidence="1">The sequence shown here is derived from an EMBL/GenBank/DDBJ whole genome shotgun (WGS) entry which is preliminary data.</text>
</comment>
<evidence type="ECO:0000313" key="2">
    <source>
        <dbReference type="Proteomes" id="UP001231649"/>
    </source>
</evidence>